<dbReference type="InterPro" id="IPR036388">
    <property type="entry name" value="WH-like_DNA-bd_sf"/>
</dbReference>
<proteinExistence type="predicted"/>
<dbReference type="InterPro" id="IPR039422">
    <property type="entry name" value="MarR/SlyA-like"/>
</dbReference>
<dbReference type="RefSeq" id="WP_253753098.1">
    <property type="nucleotide sequence ID" value="NZ_JAMZDZ010000001.1"/>
</dbReference>
<dbReference type="SMART" id="SM00347">
    <property type="entry name" value="HTH_MARR"/>
    <property type="match status" value="1"/>
</dbReference>
<dbReference type="InterPro" id="IPR000835">
    <property type="entry name" value="HTH_MarR-typ"/>
</dbReference>
<evidence type="ECO:0000259" key="1">
    <source>
        <dbReference type="PROSITE" id="PS50995"/>
    </source>
</evidence>
<dbReference type="EMBL" id="JBHSAY010000009">
    <property type="protein sequence ID" value="MFC4132513.1"/>
    <property type="molecule type" value="Genomic_DNA"/>
</dbReference>
<dbReference type="InterPro" id="IPR036390">
    <property type="entry name" value="WH_DNA-bd_sf"/>
</dbReference>
<dbReference type="Proteomes" id="UP001595816">
    <property type="component" value="Unassembled WGS sequence"/>
</dbReference>
<comment type="caution">
    <text evidence="2">The sequence shown here is derived from an EMBL/GenBank/DDBJ whole genome shotgun (WGS) entry which is preliminary data.</text>
</comment>
<protein>
    <submittedName>
        <fullName evidence="2">MarR family winged helix-turn-helix transcriptional regulator</fullName>
    </submittedName>
</protein>
<dbReference type="SUPFAM" id="SSF46785">
    <property type="entry name" value="Winged helix' DNA-binding domain"/>
    <property type="match status" value="1"/>
</dbReference>
<gene>
    <name evidence="2" type="ORF">ACFOZ4_18035</name>
</gene>
<sequence length="135" mass="15131">MDSESLSDLFWAVARQMRHLSKLALEPWNISPSQWRALATLHRHGELRLSSLADHLRIAPRSTTEVVDDLESRGLVSRQPDPTDRRAVLVTLTDAGKAVADGVDRARQAEGERLFSALDPTDRADLARVLRKLQD</sequence>
<feature type="domain" description="HTH marR-type" evidence="1">
    <location>
        <begin position="3"/>
        <end position="135"/>
    </location>
</feature>
<reference evidence="3" key="1">
    <citation type="journal article" date="2019" name="Int. J. Syst. Evol. Microbiol.">
        <title>The Global Catalogue of Microorganisms (GCM) 10K type strain sequencing project: providing services to taxonomists for standard genome sequencing and annotation.</title>
        <authorList>
            <consortium name="The Broad Institute Genomics Platform"/>
            <consortium name="The Broad Institute Genome Sequencing Center for Infectious Disease"/>
            <person name="Wu L."/>
            <person name="Ma J."/>
        </authorList>
    </citation>
    <scope>NUCLEOTIDE SEQUENCE [LARGE SCALE GENOMIC DNA]</scope>
    <source>
        <strain evidence="3">CGMCC 4.7289</strain>
    </source>
</reference>
<dbReference type="PANTHER" id="PTHR33164">
    <property type="entry name" value="TRANSCRIPTIONAL REGULATOR, MARR FAMILY"/>
    <property type="match status" value="1"/>
</dbReference>
<dbReference type="PANTHER" id="PTHR33164:SF94">
    <property type="entry name" value="TRANSCRIPTIONAL REGULATORY PROTEIN-RELATED"/>
    <property type="match status" value="1"/>
</dbReference>
<keyword evidence="3" id="KW-1185">Reference proteome</keyword>
<evidence type="ECO:0000313" key="2">
    <source>
        <dbReference type="EMBL" id="MFC4132513.1"/>
    </source>
</evidence>
<dbReference type="Gene3D" id="1.10.10.10">
    <property type="entry name" value="Winged helix-like DNA-binding domain superfamily/Winged helix DNA-binding domain"/>
    <property type="match status" value="1"/>
</dbReference>
<name>A0ABV8LQ94_9ACTN</name>
<dbReference type="PRINTS" id="PR00598">
    <property type="entry name" value="HTHMARR"/>
</dbReference>
<dbReference type="Pfam" id="PF01047">
    <property type="entry name" value="MarR"/>
    <property type="match status" value="1"/>
</dbReference>
<organism evidence="2 3">
    <name type="scientific">Hamadaea flava</name>
    <dbReference type="NCBI Taxonomy" id="1742688"/>
    <lineage>
        <taxon>Bacteria</taxon>
        <taxon>Bacillati</taxon>
        <taxon>Actinomycetota</taxon>
        <taxon>Actinomycetes</taxon>
        <taxon>Micromonosporales</taxon>
        <taxon>Micromonosporaceae</taxon>
        <taxon>Hamadaea</taxon>
    </lineage>
</organism>
<accession>A0ABV8LQ94</accession>
<evidence type="ECO:0000313" key="3">
    <source>
        <dbReference type="Proteomes" id="UP001595816"/>
    </source>
</evidence>
<dbReference type="PROSITE" id="PS50995">
    <property type="entry name" value="HTH_MARR_2"/>
    <property type="match status" value="1"/>
</dbReference>